<protein>
    <recommendedName>
        <fullName evidence="7">Polydeoxyribonucleotide synthase [ATP]</fullName>
    </recommendedName>
</protein>
<evidence type="ECO:0000259" key="9">
    <source>
        <dbReference type="PROSITE" id="PS50160"/>
    </source>
</evidence>
<dbReference type="PANTHER" id="PTHR47810">
    <property type="entry name" value="DNA LIGASE"/>
    <property type="match status" value="1"/>
</dbReference>
<dbReference type="InterPro" id="IPR012340">
    <property type="entry name" value="NA-bd_OB-fold"/>
</dbReference>
<keyword evidence="3" id="KW-0235">DNA replication</keyword>
<evidence type="ECO:0000256" key="6">
    <source>
        <dbReference type="ARBA" id="ARBA00023204"/>
    </source>
</evidence>
<dbReference type="CDD" id="cd08041">
    <property type="entry name" value="OBF_kDNA_ligase_like"/>
    <property type="match status" value="1"/>
</dbReference>
<evidence type="ECO:0000313" key="10">
    <source>
        <dbReference type="EMBL" id="KKL67885.1"/>
    </source>
</evidence>
<dbReference type="InterPro" id="IPR050326">
    <property type="entry name" value="NAD_dep_DNA_ligaseB"/>
</dbReference>
<keyword evidence="6" id="KW-0234">DNA repair</keyword>
<dbReference type="GO" id="GO:0006310">
    <property type="term" value="P:DNA recombination"/>
    <property type="evidence" value="ECO:0007669"/>
    <property type="project" value="InterPro"/>
</dbReference>
<comment type="function">
    <text evidence="8">Very low-fidelity DNA ligase that seals nicks in double-stranded DNA during DNA repair. Together with the viral repair DNA polymerase X, fills the single nucleotide gaps generated by the AP endonuclease. It is not essential for viral replication and recombination. Displays a very low adenylation activity towards DNA with 3'-dideoxy- or 3'-amino-terminated nicks compared to regular nick DNA.</text>
</comment>
<evidence type="ECO:0000256" key="4">
    <source>
        <dbReference type="ARBA" id="ARBA00022763"/>
    </source>
</evidence>
<dbReference type="CDD" id="cd07896">
    <property type="entry name" value="Adenylation_kDNA_ligase_like"/>
    <property type="match status" value="1"/>
</dbReference>
<gene>
    <name evidence="10" type="ORF">LCGC14_2130520</name>
</gene>
<evidence type="ECO:0000256" key="3">
    <source>
        <dbReference type="ARBA" id="ARBA00022705"/>
    </source>
</evidence>
<name>A0A0F9GEM8_9ZZZZ</name>
<dbReference type="PROSITE" id="PS50160">
    <property type="entry name" value="DNA_LIGASE_A3"/>
    <property type="match status" value="1"/>
</dbReference>
<dbReference type="PANTHER" id="PTHR47810:SF5">
    <property type="entry name" value="LIGASE, PUTATIVE-RELATED"/>
    <property type="match status" value="1"/>
</dbReference>
<evidence type="ECO:0000256" key="2">
    <source>
        <dbReference type="ARBA" id="ARBA00022598"/>
    </source>
</evidence>
<dbReference type="GO" id="GO:0005524">
    <property type="term" value="F:ATP binding"/>
    <property type="evidence" value="ECO:0007669"/>
    <property type="project" value="InterPro"/>
</dbReference>
<dbReference type="Gene3D" id="3.30.470.30">
    <property type="entry name" value="DNA ligase/mRNA capping enzyme"/>
    <property type="match status" value="1"/>
</dbReference>
<comment type="caution">
    <text evidence="10">The sequence shown here is derived from an EMBL/GenBank/DDBJ whole genome shotgun (WGS) entry which is preliminary data.</text>
</comment>
<dbReference type="GO" id="GO:0003910">
    <property type="term" value="F:DNA ligase (ATP) activity"/>
    <property type="evidence" value="ECO:0007669"/>
    <property type="project" value="InterPro"/>
</dbReference>
<proteinExistence type="predicted"/>
<dbReference type="Pfam" id="PF14743">
    <property type="entry name" value="DNA_ligase_OB_2"/>
    <property type="match status" value="1"/>
</dbReference>
<dbReference type="GO" id="GO:0044423">
    <property type="term" value="C:virion component"/>
    <property type="evidence" value="ECO:0007669"/>
    <property type="project" value="UniProtKB-KW"/>
</dbReference>
<accession>A0A0F9GEM8</accession>
<dbReference type="GO" id="GO:0006260">
    <property type="term" value="P:DNA replication"/>
    <property type="evidence" value="ECO:0007669"/>
    <property type="project" value="UniProtKB-KW"/>
</dbReference>
<keyword evidence="5" id="KW-0946">Virion</keyword>
<dbReference type="Pfam" id="PF01068">
    <property type="entry name" value="DNA_ligase_A_M"/>
    <property type="match status" value="1"/>
</dbReference>
<dbReference type="SUPFAM" id="SSF50249">
    <property type="entry name" value="Nucleic acid-binding proteins"/>
    <property type="match status" value="1"/>
</dbReference>
<evidence type="ECO:0000256" key="7">
    <source>
        <dbReference type="ARBA" id="ARBA00032896"/>
    </source>
</evidence>
<dbReference type="EMBL" id="LAZR01026715">
    <property type="protein sequence ID" value="KKL67885.1"/>
    <property type="molecule type" value="Genomic_DNA"/>
</dbReference>
<dbReference type="Gene3D" id="2.40.50.140">
    <property type="entry name" value="Nucleic acid-binding proteins"/>
    <property type="match status" value="1"/>
</dbReference>
<dbReference type="InterPro" id="IPR012310">
    <property type="entry name" value="DNA_ligase_ATP-dep_cent"/>
</dbReference>
<evidence type="ECO:0000256" key="5">
    <source>
        <dbReference type="ARBA" id="ARBA00022844"/>
    </source>
</evidence>
<sequence>MDKWKPMLAHTIEDKRSSVVFPGYVQPKLDGVRCLLTDDGFYSRNGKKILGVPELERIAIKAFGNIPLDGELYSTKMTFQEIVSSVRRTKNISEDPRIQYHVYDIAESVPFVERHPRLTIEFWRANVVLSQRLVDVLTHKVRGFDEIERYMALYIELGYEGLMYRHPNATYEFGKRSKYLLKYKHMKTEDVMCVGYKEGEGKYEGVLGALQCTCDNGSVVWVGTGFDDEQRCIYWYRRESYVGKMLTIKYQEKTDGGVSRFPVFVSWRDYE</sequence>
<feature type="domain" description="ATP-dependent DNA ligase family profile" evidence="9">
    <location>
        <begin position="110"/>
        <end position="216"/>
    </location>
</feature>
<dbReference type="Gene3D" id="3.30.1490.70">
    <property type="match status" value="1"/>
</dbReference>
<keyword evidence="2" id="KW-0436">Ligase</keyword>
<evidence type="ECO:0000256" key="1">
    <source>
        <dbReference type="ARBA" id="ARBA00004328"/>
    </source>
</evidence>
<reference evidence="10" key="1">
    <citation type="journal article" date="2015" name="Nature">
        <title>Complex archaea that bridge the gap between prokaryotes and eukaryotes.</title>
        <authorList>
            <person name="Spang A."/>
            <person name="Saw J.H."/>
            <person name="Jorgensen S.L."/>
            <person name="Zaremba-Niedzwiedzka K."/>
            <person name="Martijn J."/>
            <person name="Lind A.E."/>
            <person name="van Eijk R."/>
            <person name="Schleper C."/>
            <person name="Guy L."/>
            <person name="Ettema T.J."/>
        </authorList>
    </citation>
    <scope>NUCLEOTIDE SEQUENCE</scope>
</reference>
<organism evidence="10">
    <name type="scientific">marine sediment metagenome</name>
    <dbReference type="NCBI Taxonomy" id="412755"/>
    <lineage>
        <taxon>unclassified sequences</taxon>
        <taxon>metagenomes</taxon>
        <taxon>ecological metagenomes</taxon>
    </lineage>
</organism>
<keyword evidence="4" id="KW-0227">DNA damage</keyword>
<evidence type="ECO:0000256" key="8">
    <source>
        <dbReference type="ARBA" id="ARBA00046002"/>
    </source>
</evidence>
<dbReference type="SUPFAM" id="SSF56091">
    <property type="entry name" value="DNA ligase/mRNA capping enzyme, catalytic domain"/>
    <property type="match status" value="1"/>
</dbReference>
<dbReference type="AlphaFoldDB" id="A0A0F9GEM8"/>
<dbReference type="GO" id="GO:0006281">
    <property type="term" value="P:DNA repair"/>
    <property type="evidence" value="ECO:0007669"/>
    <property type="project" value="UniProtKB-KW"/>
</dbReference>
<comment type="subcellular location">
    <subcellularLocation>
        <location evidence="1">Virion</location>
    </subcellularLocation>
</comment>
<dbReference type="InterPro" id="IPR029319">
    <property type="entry name" value="DNA_ligase_OB"/>
</dbReference>